<dbReference type="RefSeq" id="WP_378248868.1">
    <property type="nucleotide sequence ID" value="NZ_JBHSKF010000009.1"/>
</dbReference>
<comment type="caution">
    <text evidence="1">The sequence shown here is derived from an EMBL/GenBank/DDBJ whole genome shotgun (WGS) entry which is preliminary data.</text>
</comment>
<proteinExistence type="predicted"/>
<organism evidence="1 2">
    <name type="scientific">Actinokineospora guangxiensis</name>
    <dbReference type="NCBI Taxonomy" id="1490288"/>
    <lineage>
        <taxon>Bacteria</taxon>
        <taxon>Bacillati</taxon>
        <taxon>Actinomycetota</taxon>
        <taxon>Actinomycetes</taxon>
        <taxon>Pseudonocardiales</taxon>
        <taxon>Pseudonocardiaceae</taxon>
        <taxon>Actinokineospora</taxon>
    </lineage>
</organism>
<evidence type="ECO:0000313" key="2">
    <source>
        <dbReference type="Proteomes" id="UP001596157"/>
    </source>
</evidence>
<accession>A0ABW0ES64</accession>
<evidence type="ECO:0000313" key="1">
    <source>
        <dbReference type="EMBL" id="MFC5289021.1"/>
    </source>
</evidence>
<name>A0ABW0ES64_9PSEU</name>
<sequence length="306" mass="32430">MGWLRRNRRAPRTVTRGRGWPDAVLDAAVAEAEDGRLGAARTVLAECRDLPEIRAFRVGELAAALVGFGDGVATVAGVGDPDLLLLSGAVFSREAWTIRGSAAVVGATREKVFRGHAALAVAPLRAAARLLPHDPVPWAELEPVARGLGAARAERDDVWAEVARRCPTLTVAVKRRLTTLTPRWGGDEADMLAFAREAVAAAPEGHPAAAILAEAQFERAAHAEAPVAKYARPARAELSTASAKLLAGTRPMPQTAWAHNAFAAVFAAMGDAHAAPHLRAMNDHLDVAWDRVGGEPAYQRAVAKFL</sequence>
<reference evidence="2" key="1">
    <citation type="journal article" date="2019" name="Int. J. Syst. Evol. Microbiol.">
        <title>The Global Catalogue of Microorganisms (GCM) 10K type strain sequencing project: providing services to taxonomists for standard genome sequencing and annotation.</title>
        <authorList>
            <consortium name="The Broad Institute Genomics Platform"/>
            <consortium name="The Broad Institute Genome Sequencing Center for Infectious Disease"/>
            <person name="Wu L."/>
            <person name="Ma J."/>
        </authorList>
    </citation>
    <scope>NUCLEOTIDE SEQUENCE [LARGE SCALE GENOMIC DNA]</scope>
    <source>
        <strain evidence="2">CCUG 59778</strain>
    </source>
</reference>
<keyword evidence="2" id="KW-1185">Reference proteome</keyword>
<dbReference type="Proteomes" id="UP001596157">
    <property type="component" value="Unassembled WGS sequence"/>
</dbReference>
<protein>
    <submittedName>
        <fullName evidence="1">Uncharacterized protein</fullName>
    </submittedName>
</protein>
<gene>
    <name evidence="1" type="ORF">ACFPM7_18370</name>
</gene>
<dbReference type="EMBL" id="JBHSKF010000009">
    <property type="protein sequence ID" value="MFC5289021.1"/>
    <property type="molecule type" value="Genomic_DNA"/>
</dbReference>